<evidence type="ECO:0000256" key="2">
    <source>
        <dbReference type="ARBA" id="ARBA00022723"/>
    </source>
</evidence>
<comment type="similarity">
    <text evidence="6">Belongs to the aldolase class II family. RhaD subfamily.</text>
</comment>
<keyword evidence="10" id="KW-1185">Reference proteome</keyword>
<comment type="cofactor">
    <cofactor evidence="6">
        <name>Zn(2+)</name>
        <dbReference type="ChEBI" id="CHEBI:29105"/>
    </cofactor>
    <text evidence="6">Binds 1 zinc ion per subunit.</text>
</comment>
<organism evidence="9 10">
    <name type="scientific">Weizmannia acidilactici</name>
    <dbReference type="NCBI Taxonomy" id="2607726"/>
    <lineage>
        <taxon>Bacteria</taxon>
        <taxon>Bacillati</taxon>
        <taxon>Bacillota</taxon>
        <taxon>Bacilli</taxon>
        <taxon>Bacillales</taxon>
        <taxon>Bacillaceae</taxon>
        <taxon>Heyndrickxia</taxon>
    </lineage>
</organism>
<dbReference type="PANTHER" id="PTHR22789:SF0">
    <property type="entry name" value="3-OXO-TETRONATE 4-PHOSPHATE DECARBOXYLASE-RELATED"/>
    <property type="match status" value="1"/>
</dbReference>
<comment type="pathway">
    <text evidence="6">Carbohydrate degradation; L-rhamnose degradation; glycerone phosphate from L-rhamnose: step 3/3.</text>
</comment>
<dbReference type="AlphaFoldDB" id="A0A5J4JQ31"/>
<accession>A0A5J4JQ31</accession>
<dbReference type="InterPro" id="IPR001303">
    <property type="entry name" value="Aldolase_II/adducin_N"/>
</dbReference>
<dbReference type="GO" id="GO:0005829">
    <property type="term" value="C:cytosol"/>
    <property type="evidence" value="ECO:0007669"/>
    <property type="project" value="TreeGrafter"/>
</dbReference>
<evidence type="ECO:0000256" key="5">
    <source>
        <dbReference type="ARBA" id="ARBA00023308"/>
    </source>
</evidence>
<comment type="function">
    <text evidence="6">Catalyzes the reversible cleavage of L-rhamnulose-1-phosphate to dihydroxyacetone phosphate (DHAP) and L-lactaldehyde.</text>
</comment>
<dbReference type="Proteomes" id="UP000391919">
    <property type="component" value="Unassembled WGS sequence"/>
</dbReference>
<dbReference type="UniPathway" id="UPA00541">
    <property type="reaction ID" value="UER00603"/>
</dbReference>
<keyword evidence="5 6" id="KW-0684">Rhamnose metabolism</keyword>
<dbReference type="GO" id="GO:0019301">
    <property type="term" value="P:rhamnose catabolic process"/>
    <property type="evidence" value="ECO:0007669"/>
    <property type="project" value="UniProtKB-UniRule"/>
</dbReference>
<keyword evidence="4 6" id="KW-0456">Lyase</keyword>
<feature type="active site" evidence="6">
    <location>
        <position position="130"/>
    </location>
</feature>
<dbReference type="SMART" id="SM01007">
    <property type="entry name" value="Aldolase_II"/>
    <property type="match status" value="1"/>
</dbReference>
<keyword evidence="1 6" id="KW-0963">Cytoplasm</keyword>
<evidence type="ECO:0000259" key="8">
    <source>
        <dbReference type="SMART" id="SM01007"/>
    </source>
</evidence>
<sequence>MKNQNEIRCMKMALQLDILSSGFVQEMMKTTANLYRLGWDERNGGNISYLLKEEEVAPYLDLNAVIRTIPVKFDASALAGKYFIVTGSGKYFKNVIDAPAVNLGVIRVAQDGKNVELLWGLEGGGVPTSELPAHFMTHIARLAVDPEQRIVIHTHATHLLAMTFTHPLDEKAFTRTLWQMCTECLVVFPEGVGIIPWIVPGTNEIGEATAAKMHDCRLVIWPHHGIYGAGRDMDETFGLIETAEKAAQVYTYVQAQGGVKQTITDRQLKDLADAFGVAPRAGFLEV</sequence>
<dbReference type="Gene3D" id="3.40.225.10">
    <property type="entry name" value="Class II aldolase/adducin N-terminal domain"/>
    <property type="match status" value="1"/>
</dbReference>
<evidence type="ECO:0000256" key="6">
    <source>
        <dbReference type="HAMAP-Rule" id="MF_00770"/>
    </source>
</evidence>
<dbReference type="NCBIfam" id="TIGR02624">
    <property type="entry name" value="rhamnu_1P_ald"/>
    <property type="match status" value="1"/>
</dbReference>
<evidence type="ECO:0000313" key="10">
    <source>
        <dbReference type="Proteomes" id="UP000391919"/>
    </source>
</evidence>
<dbReference type="NCBIfam" id="NF002963">
    <property type="entry name" value="PRK03634.1"/>
    <property type="match status" value="1"/>
</dbReference>
<proteinExistence type="inferred from homology"/>
<feature type="binding site" evidence="6">
    <location>
        <position position="224"/>
    </location>
    <ligand>
        <name>Zn(2+)</name>
        <dbReference type="ChEBI" id="CHEBI:29105"/>
    </ligand>
</feature>
<dbReference type="EMBL" id="BKZQ01000037">
    <property type="protein sequence ID" value="GER71154.1"/>
    <property type="molecule type" value="Genomic_DNA"/>
</dbReference>
<name>A0A5J4JQ31_9BACI</name>
<keyword evidence="3 6" id="KW-0862">Zinc</keyword>
<comment type="catalytic activity">
    <reaction evidence="6">
        <text>L-rhamnulose 1-phosphate = (S)-lactaldehyde + dihydroxyacetone phosphate</text>
        <dbReference type="Rhea" id="RHEA:19689"/>
        <dbReference type="ChEBI" id="CHEBI:18041"/>
        <dbReference type="ChEBI" id="CHEBI:57642"/>
        <dbReference type="ChEBI" id="CHEBI:58313"/>
        <dbReference type="EC" id="4.1.2.19"/>
    </reaction>
</comment>
<feature type="domain" description="Class II aldolase/adducin N-terminal" evidence="8">
    <location>
        <begin position="25"/>
        <end position="251"/>
    </location>
</feature>
<feature type="binding site" evidence="6">
    <location>
        <position position="155"/>
    </location>
    <ligand>
        <name>Zn(2+)</name>
        <dbReference type="ChEBI" id="CHEBI:29105"/>
    </ligand>
</feature>
<dbReference type="GO" id="GO:0019323">
    <property type="term" value="P:pentose catabolic process"/>
    <property type="evidence" value="ECO:0007669"/>
    <property type="project" value="TreeGrafter"/>
</dbReference>
<dbReference type="HAMAP" id="MF_00770">
    <property type="entry name" value="RhaD"/>
    <property type="match status" value="1"/>
</dbReference>
<evidence type="ECO:0000256" key="7">
    <source>
        <dbReference type="NCBIfam" id="TIGR02624"/>
    </source>
</evidence>
<dbReference type="InterPro" id="IPR036409">
    <property type="entry name" value="Aldolase_II/adducin_N_sf"/>
</dbReference>
<keyword evidence="2 6" id="KW-0479">Metal-binding</keyword>
<comment type="caution">
    <text evidence="9">The sequence shown here is derived from an EMBL/GenBank/DDBJ whole genome shotgun (WGS) entry which is preliminary data.</text>
</comment>
<evidence type="ECO:0000256" key="3">
    <source>
        <dbReference type="ARBA" id="ARBA00022833"/>
    </source>
</evidence>
<dbReference type="PANTHER" id="PTHR22789">
    <property type="entry name" value="FUCULOSE PHOSPHATE ALDOLASE"/>
    <property type="match status" value="1"/>
</dbReference>
<dbReference type="EC" id="4.1.2.19" evidence="6 7"/>
<dbReference type="InterPro" id="IPR050197">
    <property type="entry name" value="Aldolase_class_II_sugar_metab"/>
</dbReference>
<comment type="subcellular location">
    <subcellularLocation>
        <location evidence="6">Cytoplasm</location>
    </subcellularLocation>
</comment>
<dbReference type="GO" id="GO:0008994">
    <property type="term" value="F:rhamnulose-1-phosphate aldolase activity"/>
    <property type="evidence" value="ECO:0007669"/>
    <property type="project" value="UniProtKB-UniRule"/>
</dbReference>
<dbReference type="InterPro" id="IPR013447">
    <property type="entry name" value="Rhamnulose-1-P_Aldolase"/>
</dbReference>
<evidence type="ECO:0000256" key="1">
    <source>
        <dbReference type="ARBA" id="ARBA00022490"/>
    </source>
</evidence>
<dbReference type="SUPFAM" id="SSF53639">
    <property type="entry name" value="AraD/HMP-PK domain-like"/>
    <property type="match status" value="1"/>
</dbReference>
<evidence type="ECO:0000313" key="9">
    <source>
        <dbReference type="EMBL" id="GER71154.1"/>
    </source>
</evidence>
<protein>
    <recommendedName>
        <fullName evidence="6 7">Rhamnulose-1-phosphate aldolase</fullName>
        <ecNumber evidence="6 7">4.1.2.19</ecNumber>
    </recommendedName>
</protein>
<dbReference type="Pfam" id="PF00596">
    <property type="entry name" value="Aldolase_II"/>
    <property type="match status" value="1"/>
</dbReference>
<gene>
    <name evidence="6 9" type="primary">rhaD</name>
    <name evidence="9" type="ORF">BpJC7_24570</name>
</gene>
<reference evidence="9 10" key="1">
    <citation type="submission" date="2019-09" db="EMBL/GenBank/DDBJ databases">
        <title>Draft genome sequence of Bacillus sp. JC-7.</title>
        <authorList>
            <person name="Tanaka N."/>
            <person name="Shiwa Y."/>
            <person name="Fujita N."/>
            <person name="Tanasupawat S."/>
        </authorList>
    </citation>
    <scope>NUCLEOTIDE SEQUENCE [LARGE SCALE GENOMIC DNA]</scope>
    <source>
        <strain evidence="9 10">JC-7</strain>
    </source>
</reference>
<feature type="binding site" evidence="6">
    <location>
        <position position="153"/>
    </location>
    <ligand>
        <name>Zn(2+)</name>
        <dbReference type="ChEBI" id="CHEBI:29105"/>
    </ligand>
</feature>
<evidence type="ECO:0000256" key="4">
    <source>
        <dbReference type="ARBA" id="ARBA00023239"/>
    </source>
</evidence>
<dbReference type="GO" id="GO:0046872">
    <property type="term" value="F:metal ion binding"/>
    <property type="evidence" value="ECO:0007669"/>
    <property type="project" value="UniProtKB-KW"/>
</dbReference>